<dbReference type="CDD" id="cd02440">
    <property type="entry name" value="AdoMet_MTases"/>
    <property type="match status" value="1"/>
</dbReference>
<dbReference type="Pfam" id="PF13649">
    <property type="entry name" value="Methyltransf_25"/>
    <property type="match status" value="1"/>
</dbReference>
<feature type="domain" description="Methyltransferase" evidence="1">
    <location>
        <begin position="60"/>
        <end position="127"/>
    </location>
</feature>
<dbReference type="Gene3D" id="3.40.50.150">
    <property type="entry name" value="Vaccinia Virus protein VP39"/>
    <property type="match status" value="1"/>
</dbReference>
<dbReference type="InterPro" id="IPR029063">
    <property type="entry name" value="SAM-dependent_MTases_sf"/>
</dbReference>
<proteinExistence type="predicted"/>
<name>A0ABV6ZMS9_9HYPH</name>
<dbReference type="EMBL" id="JBHGPK010000019">
    <property type="protein sequence ID" value="MFC2253481.1"/>
    <property type="molecule type" value="Genomic_DNA"/>
</dbReference>
<sequence length="276" mass="30369">MRQIDLIDSKSGVVAIYEDRRGGRIYLEGSVIQTYADPDGTSLLSYVRLMADVLSPCKEVLVLGCAGGSLATMLHRSGKRVTVVDNNPESFRIARHYFGMAPAIRCVAADFRDYLETESAQFDGIAVDIGGPTIAFQDLFDAPTCEAICKRLSPAGRLAMNLIIPEAADTLADHIASGLMAEGAGLWIYDQIGERDFNAVLVRLPPTEHHSLRDEVYGTALDNVPWTKRPPRSPLAPYHHRQKTPVSGLERQLAELFMQRMFDIGPASDERPLAAR</sequence>
<reference evidence="2 3" key="1">
    <citation type="submission" date="2024-09" db="EMBL/GenBank/DDBJ databases">
        <title>Description of Labrys sedimenti sp. nov., isolated from a diclofenac-degrading enrichment culture, and genome-based reclassification of Labrys portucalensis as a later heterotypic synonym of Labrys neptuniae.</title>
        <authorList>
            <person name="Tancsics A."/>
            <person name="Csepanyi A."/>
        </authorList>
    </citation>
    <scope>NUCLEOTIDE SEQUENCE [LARGE SCALE GENOMIC DNA]</scope>
    <source>
        <strain evidence="2 3">LMG 23412</strain>
    </source>
</reference>
<evidence type="ECO:0000313" key="2">
    <source>
        <dbReference type="EMBL" id="MFC2253481.1"/>
    </source>
</evidence>
<dbReference type="RefSeq" id="WP_394314296.1">
    <property type="nucleotide sequence ID" value="NZ_JBHGPK010000019.1"/>
</dbReference>
<comment type="caution">
    <text evidence="2">The sequence shown here is derived from an EMBL/GenBank/DDBJ whole genome shotgun (WGS) entry which is preliminary data.</text>
</comment>
<evidence type="ECO:0000259" key="1">
    <source>
        <dbReference type="Pfam" id="PF13649"/>
    </source>
</evidence>
<dbReference type="Proteomes" id="UP001595190">
    <property type="component" value="Unassembled WGS sequence"/>
</dbReference>
<dbReference type="SUPFAM" id="SSF53335">
    <property type="entry name" value="S-adenosyl-L-methionine-dependent methyltransferases"/>
    <property type="match status" value="1"/>
</dbReference>
<protein>
    <submittedName>
        <fullName evidence="2">Spermidine synthase</fullName>
    </submittedName>
</protein>
<dbReference type="InterPro" id="IPR041698">
    <property type="entry name" value="Methyltransf_25"/>
</dbReference>
<accession>A0ABV6ZMS9</accession>
<organism evidence="2 3">
    <name type="scientific">Labrys neptuniae</name>
    <dbReference type="NCBI Taxonomy" id="376174"/>
    <lineage>
        <taxon>Bacteria</taxon>
        <taxon>Pseudomonadati</taxon>
        <taxon>Pseudomonadota</taxon>
        <taxon>Alphaproteobacteria</taxon>
        <taxon>Hyphomicrobiales</taxon>
        <taxon>Xanthobacteraceae</taxon>
        <taxon>Labrys</taxon>
    </lineage>
</organism>
<evidence type="ECO:0000313" key="3">
    <source>
        <dbReference type="Proteomes" id="UP001595190"/>
    </source>
</evidence>
<gene>
    <name evidence="2" type="ORF">ACETRX_27825</name>
</gene>